<keyword evidence="2 4" id="KW-0863">Zinc-finger</keyword>
<keyword evidence="3" id="KW-0862">Zinc</keyword>
<evidence type="ECO:0000313" key="6">
    <source>
        <dbReference type="EMBL" id="TEB24314.1"/>
    </source>
</evidence>
<name>A0A4Y7SRR5_COPMI</name>
<dbReference type="Pfam" id="PF01753">
    <property type="entry name" value="zf-MYND"/>
    <property type="match status" value="1"/>
</dbReference>
<dbReference type="Gene3D" id="6.10.140.2220">
    <property type="match status" value="1"/>
</dbReference>
<dbReference type="EMBL" id="QPFP01000068">
    <property type="protein sequence ID" value="TEB24314.1"/>
    <property type="molecule type" value="Genomic_DNA"/>
</dbReference>
<dbReference type="SUPFAM" id="SSF144232">
    <property type="entry name" value="HIT/MYND zinc finger-like"/>
    <property type="match status" value="1"/>
</dbReference>
<evidence type="ECO:0000259" key="5">
    <source>
        <dbReference type="PROSITE" id="PS50865"/>
    </source>
</evidence>
<evidence type="ECO:0000313" key="7">
    <source>
        <dbReference type="Proteomes" id="UP000298030"/>
    </source>
</evidence>
<proteinExistence type="predicted"/>
<evidence type="ECO:0000256" key="4">
    <source>
        <dbReference type="PROSITE-ProRule" id="PRU00134"/>
    </source>
</evidence>
<keyword evidence="1" id="KW-0479">Metal-binding</keyword>
<dbReference type="Proteomes" id="UP000298030">
    <property type="component" value="Unassembled WGS sequence"/>
</dbReference>
<evidence type="ECO:0000256" key="2">
    <source>
        <dbReference type="ARBA" id="ARBA00022771"/>
    </source>
</evidence>
<gene>
    <name evidence="6" type="ORF">FA13DRAFT_1797355</name>
</gene>
<sequence>MAGRAQRRVAHASENRKLLRRLSSVFDTLHPSHYTMDTVHLAIRGLRSEQAPDPDTDADCGEVVAGVVRESLSLMAKIAQATLNDASPLRKADVADLVIQSRECVCGWIRWSITNTVRGPKDGELWECTVVHATILLLFIMLDSRVLEHLISTPHFLGILFSVWTTLNPRSLTKPGFFIDYKGTSKGDPILNLLQSVVESPTARDSLIEYAASRNVTLFAKGMTYRAIEIRHHLAQPAASGGAVFYACDLLTFLTGALKSRNPSLRQSLVRNRYLTEFALLVGDVANAVDRPEPAMPLSDLVLPLSCLMQALFEDTRRMARNYADLLAGKFDTTLALIMARLSSKSSQDPGDGEKLRLMSTALRDIAAYTTYPAVIRSLGPIHARDVRIGTSEALVNGLGVQDEWLQFLAQYVRRGTSFKSSQSRRAIRIFSATMAWCCDGTQCTPTPRLRQCAQCSSVVYCSAVCQWVDWIRRHKSECRSARKSHFDQCHRGMRYSHKTRAFHVKFMEAGFNANLDEVEQARGGDPPHTGIVTICYTTVKPTINYESLEDGQGYLEKWTTFMARVQLPQNRYLVDRVRDLGEIYESGKMGADHRVVNGVFPHGTRMDVYLTVLLRKVEGRFRAVYNIAQIGLKRGLESETTDD</sequence>
<dbReference type="GO" id="GO:0008270">
    <property type="term" value="F:zinc ion binding"/>
    <property type="evidence" value="ECO:0007669"/>
    <property type="project" value="UniProtKB-KW"/>
</dbReference>
<protein>
    <recommendedName>
        <fullName evidence="5">MYND-type domain-containing protein</fullName>
    </recommendedName>
</protein>
<evidence type="ECO:0000256" key="3">
    <source>
        <dbReference type="ARBA" id="ARBA00022833"/>
    </source>
</evidence>
<evidence type="ECO:0000256" key="1">
    <source>
        <dbReference type="ARBA" id="ARBA00022723"/>
    </source>
</evidence>
<organism evidence="6 7">
    <name type="scientific">Coprinellus micaceus</name>
    <name type="common">Glistening ink-cap mushroom</name>
    <name type="synonym">Coprinus micaceus</name>
    <dbReference type="NCBI Taxonomy" id="71717"/>
    <lineage>
        <taxon>Eukaryota</taxon>
        <taxon>Fungi</taxon>
        <taxon>Dikarya</taxon>
        <taxon>Basidiomycota</taxon>
        <taxon>Agaricomycotina</taxon>
        <taxon>Agaricomycetes</taxon>
        <taxon>Agaricomycetidae</taxon>
        <taxon>Agaricales</taxon>
        <taxon>Agaricineae</taxon>
        <taxon>Psathyrellaceae</taxon>
        <taxon>Coprinellus</taxon>
    </lineage>
</organism>
<dbReference type="InterPro" id="IPR002893">
    <property type="entry name" value="Znf_MYND"/>
</dbReference>
<dbReference type="OrthoDB" id="5231159at2759"/>
<comment type="caution">
    <text evidence="6">The sequence shown here is derived from an EMBL/GenBank/DDBJ whole genome shotgun (WGS) entry which is preliminary data.</text>
</comment>
<keyword evidence="7" id="KW-1185">Reference proteome</keyword>
<dbReference type="PROSITE" id="PS50865">
    <property type="entry name" value="ZF_MYND_2"/>
    <property type="match status" value="1"/>
</dbReference>
<dbReference type="AlphaFoldDB" id="A0A4Y7SRR5"/>
<reference evidence="6 7" key="1">
    <citation type="journal article" date="2019" name="Nat. Ecol. Evol.">
        <title>Megaphylogeny resolves global patterns of mushroom evolution.</title>
        <authorList>
            <person name="Varga T."/>
            <person name="Krizsan K."/>
            <person name="Foldi C."/>
            <person name="Dima B."/>
            <person name="Sanchez-Garcia M."/>
            <person name="Sanchez-Ramirez S."/>
            <person name="Szollosi G.J."/>
            <person name="Szarkandi J.G."/>
            <person name="Papp V."/>
            <person name="Albert L."/>
            <person name="Andreopoulos W."/>
            <person name="Angelini C."/>
            <person name="Antonin V."/>
            <person name="Barry K.W."/>
            <person name="Bougher N.L."/>
            <person name="Buchanan P."/>
            <person name="Buyck B."/>
            <person name="Bense V."/>
            <person name="Catcheside P."/>
            <person name="Chovatia M."/>
            <person name="Cooper J."/>
            <person name="Damon W."/>
            <person name="Desjardin D."/>
            <person name="Finy P."/>
            <person name="Geml J."/>
            <person name="Haridas S."/>
            <person name="Hughes K."/>
            <person name="Justo A."/>
            <person name="Karasinski D."/>
            <person name="Kautmanova I."/>
            <person name="Kiss B."/>
            <person name="Kocsube S."/>
            <person name="Kotiranta H."/>
            <person name="LaButti K.M."/>
            <person name="Lechner B.E."/>
            <person name="Liimatainen K."/>
            <person name="Lipzen A."/>
            <person name="Lukacs Z."/>
            <person name="Mihaltcheva S."/>
            <person name="Morgado L.N."/>
            <person name="Niskanen T."/>
            <person name="Noordeloos M.E."/>
            <person name="Ohm R.A."/>
            <person name="Ortiz-Santana B."/>
            <person name="Ovrebo C."/>
            <person name="Racz N."/>
            <person name="Riley R."/>
            <person name="Savchenko A."/>
            <person name="Shiryaev A."/>
            <person name="Soop K."/>
            <person name="Spirin V."/>
            <person name="Szebenyi C."/>
            <person name="Tomsovsky M."/>
            <person name="Tulloss R.E."/>
            <person name="Uehling J."/>
            <person name="Grigoriev I.V."/>
            <person name="Vagvolgyi C."/>
            <person name="Papp T."/>
            <person name="Martin F.M."/>
            <person name="Miettinen O."/>
            <person name="Hibbett D.S."/>
            <person name="Nagy L.G."/>
        </authorList>
    </citation>
    <scope>NUCLEOTIDE SEQUENCE [LARGE SCALE GENOMIC DNA]</scope>
    <source>
        <strain evidence="6 7">FP101781</strain>
    </source>
</reference>
<accession>A0A4Y7SRR5</accession>
<feature type="domain" description="MYND-type" evidence="5">
    <location>
        <begin position="441"/>
        <end position="479"/>
    </location>
</feature>